<accession>A0A139X1T6</accession>
<proteinExistence type="predicted"/>
<evidence type="ECO:0000313" key="4">
    <source>
        <dbReference type="Proteomes" id="UP000076925"/>
    </source>
</evidence>
<feature type="transmembrane region" description="Helical" evidence="1">
    <location>
        <begin position="143"/>
        <end position="162"/>
    </location>
</feature>
<keyword evidence="4" id="KW-1185">Reference proteome</keyword>
<keyword evidence="1" id="KW-0472">Membrane</keyword>
<feature type="transmembrane region" description="Helical" evidence="1">
    <location>
        <begin position="103"/>
        <end position="123"/>
    </location>
</feature>
<protein>
    <recommendedName>
        <fullName evidence="2">MHYT domain-containing protein</fullName>
    </recommendedName>
</protein>
<feature type="transmembrane region" description="Helical" evidence="1">
    <location>
        <begin position="174"/>
        <end position="200"/>
    </location>
</feature>
<evidence type="ECO:0000256" key="1">
    <source>
        <dbReference type="PROSITE-ProRule" id="PRU00244"/>
    </source>
</evidence>
<dbReference type="PROSITE" id="PS50924">
    <property type="entry name" value="MHYT"/>
    <property type="match status" value="1"/>
</dbReference>
<comment type="caution">
    <text evidence="3">The sequence shown here is derived from an EMBL/GenBank/DDBJ whole genome shotgun (WGS) entry which is preliminary data.</text>
</comment>
<reference evidence="3 4" key="1">
    <citation type="journal article" date="2013" name="Genome Biol. Evol.">
        <title>Genomes of Stigonematalean cyanobacteria (subsection V) and the evolution of oxygenic photosynthesis from prokaryotes to plastids.</title>
        <authorList>
            <person name="Dagan T."/>
            <person name="Roettger M."/>
            <person name="Stucken K."/>
            <person name="Landan G."/>
            <person name="Koch R."/>
            <person name="Major P."/>
            <person name="Gould S.B."/>
            <person name="Goremykin V.V."/>
            <person name="Rippka R."/>
            <person name="Tandeau de Marsac N."/>
            <person name="Gugger M."/>
            <person name="Lockhart P.J."/>
            <person name="Allen J.F."/>
            <person name="Brune I."/>
            <person name="Maus I."/>
            <person name="Puhler A."/>
            <person name="Martin W.F."/>
        </authorList>
    </citation>
    <scope>NUCLEOTIDE SEQUENCE [LARGE SCALE GENOMIC DNA]</scope>
    <source>
        <strain evidence="3 4">PCC 7110</strain>
    </source>
</reference>
<feature type="transmembrane region" description="Helical" evidence="1">
    <location>
        <begin position="39"/>
        <end position="65"/>
    </location>
</feature>
<name>A0A139X1T6_9CYAN</name>
<evidence type="ECO:0000313" key="3">
    <source>
        <dbReference type="EMBL" id="KYC38602.1"/>
    </source>
</evidence>
<dbReference type="OrthoDB" id="9802500at2"/>
<dbReference type="InterPro" id="IPR005330">
    <property type="entry name" value="MHYT_dom"/>
</dbReference>
<dbReference type="RefSeq" id="WP_017745780.1">
    <property type="nucleotide sequence ID" value="NZ_KQ976354.1"/>
</dbReference>
<keyword evidence="1" id="KW-1133">Transmembrane helix</keyword>
<dbReference type="AlphaFoldDB" id="A0A139X1T6"/>
<feature type="transmembrane region" description="Helical" evidence="1">
    <location>
        <begin position="77"/>
        <end position="96"/>
    </location>
</feature>
<feature type="domain" description="MHYT" evidence="2">
    <location>
        <begin position="5"/>
        <end position="198"/>
    </location>
</feature>
<dbReference type="STRING" id="128403.WA1_36080"/>
<feature type="transmembrane region" description="Helical" evidence="1">
    <location>
        <begin position="6"/>
        <end position="27"/>
    </location>
</feature>
<sequence length="228" mass="24559">MPVSYDLNLVILSVIIAILCAYTALDLTERITTAIGHTWIGWLIGGASSMGIGIWSMHFIGMLAFHVTVPIRYEETIVFVSVLPAILASGLALWITSRKTIQILSLLGASLLMGAGITTMHYTGMAAMRLPAIAHYDLRLVTLSAGIAIAVSLVALWLIRYLRQQKPVIWWQKIGASALMGCAVPIMHYVGMAAVCFSPLTSLSQEIPPTDTSWLASLTSVGAFSILS</sequence>
<dbReference type="Proteomes" id="UP000076925">
    <property type="component" value="Unassembled WGS sequence"/>
</dbReference>
<gene>
    <name evidence="3" type="ORF">WA1_36080</name>
</gene>
<keyword evidence="1" id="KW-0812">Transmembrane</keyword>
<evidence type="ECO:0000259" key="2">
    <source>
        <dbReference type="PROSITE" id="PS50924"/>
    </source>
</evidence>
<dbReference type="Pfam" id="PF03707">
    <property type="entry name" value="MHYT"/>
    <property type="match status" value="2"/>
</dbReference>
<dbReference type="EMBL" id="ANNX02000040">
    <property type="protein sequence ID" value="KYC38602.1"/>
    <property type="molecule type" value="Genomic_DNA"/>
</dbReference>
<organism evidence="3 4">
    <name type="scientific">Scytonema hofmannii PCC 7110</name>
    <dbReference type="NCBI Taxonomy" id="128403"/>
    <lineage>
        <taxon>Bacteria</taxon>
        <taxon>Bacillati</taxon>
        <taxon>Cyanobacteriota</taxon>
        <taxon>Cyanophyceae</taxon>
        <taxon>Nostocales</taxon>
        <taxon>Scytonemataceae</taxon>
        <taxon>Scytonema</taxon>
    </lineage>
</organism>
<dbReference type="PANTHER" id="PTHR35152">
    <property type="entry name" value="DOMAIN SIGNALLING PROTEIN, PUTATIVE (AFU_ORTHOLOGUE AFUA_5G11310)-RELATED"/>
    <property type="match status" value="1"/>
</dbReference>
<dbReference type="GO" id="GO:0016020">
    <property type="term" value="C:membrane"/>
    <property type="evidence" value="ECO:0007669"/>
    <property type="project" value="UniProtKB-UniRule"/>
</dbReference>
<dbReference type="PANTHER" id="PTHR35152:SF1">
    <property type="entry name" value="DOMAIN SIGNALLING PROTEIN, PUTATIVE (AFU_ORTHOLOGUE AFUA_5G11310)-RELATED"/>
    <property type="match status" value="1"/>
</dbReference>